<reference evidence="1" key="1">
    <citation type="submission" date="2020-05" db="EMBL/GenBank/DDBJ databases">
        <title>Large-scale comparative analyses of tick genomes elucidate their genetic diversity and vector capacities.</title>
        <authorList>
            <person name="Jia N."/>
            <person name="Wang J."/>
            <person name="Shi W."/>
            <person name="Du L."/>
            <person name="Sun Y."/>
            <person name="Zhan W."/>
            <person name="Jiang J."/>
            <person name="Wang Q."/>
            <person name="Zhang B."/>
            <person name="Ji P."/>
            <person name="Sakyi L.B."/>
            <person name="Cui X."/>
            <person name="Yuan T."/>
            <person name="Jiang B."/>
            <person name="Yang W."/>
            <person name="Lam T.T.-Y."/>
            <person name="Chang Q."/>
            <person name="Ding S."/>
            <person name="Wang X."/>
            <person name="Zhu J."/>
            <person name="Ruan X."/>
            <person name="Zhao L."/>
            <person name="Wei J."/>
            <person name="Que T."/>
            <person name="Du C."/>
            <person name="Cheng J."/>
            <person name="Dai P."/>
            <person name="Han X."/>
            <person name="Huang E."/>
            <person name="Gao Y."/>
            <person name="Liu J."/>
            <person name="Shao H."/>
            <person name="Ye R."/>
            <person name="Li L."/>
            <person name="Wei W."/>
            <person name="Wang X."/>
            <person name="Wang C."/>
            <person name="Yang T."/>
            <person name="Huo Q."/>
            <person name="Li W."/>
            <person name="Guo W."/>
            <person name="Chen H."/>
            <person name="Zhou L."/>
            <person name="Ni X."/>
            <person name="Tian J."/>
            <person name="Zhou Y."/>
            <person name="Sheng Y."/>
            <person name="Liu T."/>
            <person name="Pan Y."/>
            <person name="Xia L."/>
            <person name="Li J."/>
            <person name="Zhao F."/>
            <person name="Cao W."/>
        </authorList>
    </citation>
    <scope>NUCLEOTIDE SEQUENCE</scope>
    <source>
        <strain evidence="1">Dsil-2018</strain>
    </source>
</reference>
<organism evidence="1 2">
    <name type="scientific">Dermacentor silvarum</name>
    <name type="common">Tick</name>
    <dbReference type="NCBI Taxonomy" id="543639"/>
    <lineage>
        <taxon>Eukaryota</taxon>
        <taxon>Metazoa</taxon>
        <taxon>Ecdysozoa</taxon>
        <taxon>Arthropoda</taxon>
        <taxon>Chelicerata</taxon>
        <taxon>Arachnida</taxon>
        <taxon>Acari</taxon>
        <taxon>Parasitiformes</taxon>
        <taxon>Ixodida</taxon>
        <taxon>Ixodoidea</taxon>
        <taxon>Ixodidae</taxon>
        <taxon>Rhipicephalinae</taxon>
        <taxon>Dermacentor</taxon>
    </lineage>
</organism>
<proteinExistence type="predicted"/>
<accession>A0ACB8D810</accession>
<name>A0ACB8D810_DERSI</name>
<gene>
    <name evidence="1" type="ORF">HPB49_020037</name>
</gene>
<keyword evidence="2" id="KW-1185">Reference proteome</keyword>
<evidence type="ECO:0000313" key="2">
    <source>
        <dbReference type="Proteomes" id="UP000821865"/>
    </source>
</evidence>
<protein>
    <submittedName>
        <fullName evidence="1">Uncharacterized protein</fullName>
    </submittedName>
</protein>
<dbReference type="EMBL" id="CM023472">
    <property type="protein sequence ID" value="KAH7960463.1"/>
    <property type="molecule type" value="Genomic_DNA"/>
</dbReference>
<dbReference type="Proteomes" id="UP000821865">
    <property type="component" value="Chromosome 3"/>
</dbReference>
<evidence type="ECO:0000313" key="1">
    <source>
        <dbReference type="EMBL" id="KAH7960463.1"/>
    </source>
</evidence>
<comment type="caution">
    <text evidence="1">The sequence shown here is derived from an EMBL/GenBank/DDBJ whole genome shotgun (WGS) entry which is preliminary data.</text>
</comment>
<sequence>MAYCCVPKCNSDGKRKLPGISFHDIPSDSEARAAWLKAIARKDWTPNTTSRYSVVCSRHFLPTDYKDGCKTRKLKRGATPSVFDEYPEYMQPKPKKSRGDAAVRKRAVAVDIAATRPLKKRTSTSLFVGADEDSVRQDGPSPSFSYPGTTELQCFDLPEQAEVHATTEPISKHQATQVDVRSSISVLERR</sequence>